<evidence type="ECO:0000313" key="4">
    <source>
        <dbReference type="EMBL" id="KAF1842187.1"/>
    </source>
</evidence>
<organism evidence="4 5">
    <name type="scientific">Cucurbitaria berberidis CBS 394.84</name>
    <dbReference type="NCBI Taxonomy" id="1168544"/>
    <lineage>
        <taxon>Eukaryota</taxon>
        <taxon>Fungi</taxon>
        <taxon>Dikarya</taxon>
        <taxon>Ascomycota</taxon>
        <taxon>Pezizomycotina</taxon>
        <taxon>Dothideomycetes</taxon>
        <taxon>Pleosporomycetidae</taxon>
        <taxon>Pleosporales</taxon>
        <taxon>Pleosporineae</taxon>
        <taxon>Cucurbitariaceae</taxon>
        <taxon>Cucurbitaria</taxon>
    </lineage>
</organism>
<reference evidence="4" key="1">
    <citation type="submission" date="2020-01" db="EMBL/GenBank/DDBJ databases">
        <authorList>
            <consortium name="DOE Joint Genome Institute"/>
            <person name="Haridas S."/>
            <person name="Albert R."/>
            <person name="Binder M."/>
            <person name="Bloem J."/>
            <person name="Labutti K."/>
            <person name="Salamov A."/>
            <person name="Andreopoulos B."/>
            <person name="Baker S.E."/>
            <person name="Barry K."/>
            <person name="Bills G."/>
            <person name="Bluhm B.H."/>
            <person name="Cannon C."/>
            <person name="Castanera R."/>
            <person name="Culley D.E."/>
            <person name="Daum C."/>
            <person name="Ezra D."/>
            <person name="Gonzalez J.B."/>
            <person name="Henrissat B."/>
            <person name="Kuo A."/>
            <person name="Liang C."/>
            <person name="Lipzen A."/>
            <person name="Lutzoni F."/>
            <person name="Magnuson J."/>
            <person name="Mondo S."/>
            <person name="Nolan M."/>
            <person name="Ohm R."/>
            <person name="Pangilinan J."/>
            <person name="Park H.-J."/>
            <person name="Ramirez L."/>
            <person name="Alfaro M."/>
            <person name="Sun H."/>
            <person name="Tritt A."/>
            <person name="Yoshinaga Y."/>
            <person name="Zwiers L.-H."/>
            <person name="Turgeon B.G."/>
            <person name="Goodwin S.B."/>
            <person name="Spatafora J.W."/>
            <person name="Crous P.W."/>
            <person name="Grigoriev I.V."/>
        </authorList>
    </citation>
    <scope>NUCLEOTIDE SEQUENCE</scope>
    <source>
        <strain evidence="4">CBS 394.84</strain>
    </source>
</reference>
<comment type="caution">
    <text evidence="4">The sequence shown here is derived from an EMBL/GenBank/DDBJ whole genome shotgun (WGS) entry which is preliminary data.</text>
</comment>
<dbReference type="PANTHER" id="PTHR46910:SF39">
    <property type="entry name" value="ZN(II)2CYS6 TRANSCRIPTION FACTOR (EUROFUNG)"/>
    <property type="match status" value="1"/>
</dbReference>
<dbReference type="InterPro" id="IPR050987">
    <property type="entry name" value="AtrR-like"/>
</dbReference>
<dbReference type="Pfam" id="PF04082">
    <property type="entry name" value="Fungal_trans"/>
    <property type="match status" value="1"/>
</dbReference>
<dbReference type="PANTHER" id="PTHR46910">
    <property type="entry name" value="TRANSCRIPTION FACTOR PDR1"/>
    <property type="match status" value="1"/>
</dbReference>
<evidence type="ECO:0000256" key="2">
    <source>
        <dbReference type="ARBA" id="ARBA00023242"/>
    </source>
</evidence>
<dbReference type="SMART" id="SM00066">
    <property type="entry name" value="GAL4"/>
    <property type="match status" value="1"/>
</dbReference>
<gene>
    <name evidence="4" type="ORF">K460DRAFT_370172</name>
</gene>
<proteinExistence type="predicted"/>
<accession>A0A9P4GB44</accession>
<dbReference type="EMBL" id="ML976618">
    <property type="protein sequence ID" value="KAF1842187.1"/>
    <property type="molecule type" value="Genomic_DNA"/>
</dbReference>
<dbReference type="AlphaFoldDB" id="A0A9P4GB44"/>
<dbReference type="Proteomes" id="UP000800039">
    <property type="component" value="Unassembled WGS sequence"/>
</dbReference>
<dbReference type="SUPFAM" id="SSF57701">
    <property type="entry name" value="Zn2/Cys6 DNA-binding domain"/>
    <property type="match status" value="1"/>
</dbReference>
<keyword evidence="2" id="KW-0539">Nucleus</keyword>
<dbReference type="OrthoDB" id="4116913at2759"/>
<protein>
    <recommendedName>
        <fullName evidence="3">Zn(2)-C6 fungal-type domain-containing protein</fullName>
    </recommendedName>
</protein>
<dbReference type="PROSITE" id="PS00463">
    <property type="entry name" value="ZN2_CY6_FUNGAL_1"/>
    <property type="match status" value="1"/>
</dbReference>
<dbReference type="InterPro" id="IPR001138">
    <property type="entry name" value="Zn2Cys6_DnaBD"/>
</dbReference>
<dbReference type="GO" id="GO:0006351">
    <property type="term" value="P:DNA-templated transcription"/>
    <property type="evidence" value="ECO:0007669"/>
    <property type="project" value="InterPro"/>
</dbReference>
<keyword evidence="5" id="KW-1185">Reference proteome</keyword>
<dbReference type="GeneID" id="63851351"/>
<dbReference type="Pfam" id="PF00172">
    <property type="entry name" value="Zn_clus"/>
    <property type="match status" value="1"/>
</dbReference>
<dbReference type="Gene3D" id="4.10.240.10">
    <property type="entry name" value="Zn(2)-C6 fungal-type DNA-binding domain"/>
    <property type="match status" value="1"/>
</dbReference>
<name>A0A9P4GB44_9PLEO</name>
<dbReference type="GO" id="GO:0000981">
    <property type="term" value="F:DNA-binding transcription factor activity, RNA polymerase II-specific"/>
    <property type="evidence" value="ECO:0007669"/>
    <property type="project" value="InterPro"/>
</dbReference>
<dbReference type="GO" id="GO:0003677">
    <property type="term" value="F:DNA binding"/>
    <property type="evidence" value="ECO:0007669"/>
    <property type="project" value="InterPro"/>
</dbReference>
<evidence type="ECO:0000259" key="3">
    <source>
        <dbReference type="PROSITE" id="PS50048"/>
    </source>
</evidence>
<dbReference type="CDD" id="cd00067">
    <property type="entry name" value="GAL4"/>
    <property type="match status" value="1"/>
</dbReference>
<dbReference type="GO" id="GO:0008270">
    <property type="term" value="F:zinc ion binding"/>
    <property type="evidence" value="ECO:0007669"/>
    <property type="project" value="InterPro"/>
</dbReference>
<keyword evidence="1" id="KW-0479">Metal-binding</keyword>
<dbReference type="RefSeq" id="XP_040784750.1">
    <property type="nucleotide sequence ID" value="XM_040934100.1"/>
</dbReference>
<dbReference type="PROSITE" id="PS50048">
    <property type="entry name" value="ZN2_CY6_FUNGAL_2"/>
    <property type="match status" value="1"/>
</dbReference>
<dbReference type="CDD" id="cd12148">
    <property type="entry name" value="fungal_TF_MHR"/>
    <property type="match status" value="1"/>
</dbReference>
<evidence type="ECO:0000313" key="5">
    <source>
        <dbReference type="Proteomes" id="UP000800039"/>
    </source>
</evidence>
<evidence type="ECO:0000256" key="1">
    <source>
        <dbReference type="ARBA" id="ARBA00022723"/>
    </source>
</evidence>
<dbReference type="InterPro" id="IPR007219">
    <property type="entry name" value="XnlR_reg_dom"/>
</dbReference>
<sequence>MSSGGVEKRGSAATVRACDLCRRRKRKCIWSSGTEGCTHCVNLNEKCTTTHIRKQRVKPQRGNRIAEYENRIQRLESLLQERNAAQPQIHWQPLHAADPAVSVSTWVNDLRHEVETMPGPEVPDFDPFDLDANIDLPGISPPDDLAALSIHDATRDDSTLSASVLLSLPDIQPSTEFQDDAAFLQSTAFGPEASVVTEFYLPPPLPAQTGCDWYLPPPEMGTSLLAEFLTDFNAACPLYQPHVIADHLRVCYAGHSDGSVVSWISTYVIFGLAHMLRAMSTTGTPYDTDMARYYLARIYRAMNSLLVSPPSLGLVQCLLGVALLITTTSFGVNMSEGHFVSTALRVVHNLAYQDDETYGSDTVRDVEQERRVFWLAFIYDTNTSILTNSPTTHRQEDVIYCVPELKTTEQLGTVTAAEGSWRVNMFVLRVNLAVLQAEAIDQVLSVTTDNKTPTDIDAAAAVVLSRLQAFHNHDIFQFTADQLFQLLYRSDIVHTISLEASYFATVFRLHAFEAFERNSRLNPFSLDGLSRMAKVKQQKSCAEAKRLLSLLPIASRGDVGMYWQLHRTFLAALVTVLAHHINNPTVEAPTTIEMRGYGHVLTDIGHMVQTSGNVDIAQARDVCMGLYVKLQTGLHVKWMQGMVEGNENIAPAIVHRVGRA</sequence>
<dbReference type="InterPro" id="IPR036864">
    <property type="entry name" value="Zn2-C6_fun-type_DNA-bd_sf"/>
</dbReference>
<feature type="domain" description="Zn(2)-C6 fungal-type" evidence="3">
    <location>
        <begin position="17"/>
        <end position="49"/>
    </location>
</feature>